<dbReference type="AlphaFoldDB" id="A0A1Z1WSV2"/>
<sequence>MYGIGMRRLNAELDDGMPVLVTSRTTAWRSTVECSDVLTGAEVLELLPLDFAEAKSYLERTARPLRGPSDRRTTVWTPVLDSLQEDARSPAARALLRILTNPLMVALARTVYGDVSRDPQELLDDPRFETTAGIEEHLLDAFVPAAFGDGDADSRWRTADAVRWLTWLARELERRGTKRLAWWELYLSVPRALRLAAPALLAQALTFVWPSPSCSPASAATSSSPTTSRRWQRTWSAT</sequence>
<evidence type="ECO:0000313" key="3">
    <source>
        <dbReference type="Proteomes" id="UP000195880"/>
    </source>
</evidence>
<reference evidence="2 3" key="1">
    <citation type="submission" date="2017-05" db="EMBL/GenBank/DDBJ databases">
        <title>Streptomyces alboflavus Genome sequencing and assembly.</title>
        <authorList>
            <person name="Wang Y."/>
            <person name="Du B."/>
            <person name="Ding Y."/>
            <person name="Liu H."/>
            <person name="Hou Q."/>
            <person name="Liu K."/>
            <person name="Wang C."/>
            <person name="Yao L."/>
        </authorList>
    </citation>
    <scope>NUCLEOTIDE SEQUENCE [LARGE SCALE GENOMIC DNA]</scope>
    <source>
        <strain evidence="2 3">MDJK44</strain>
    </source>
</reference>
<keyword evidence="3" id="KW-1185">Reference proteome</keyword>
<name>A0A1Z1WSV2_9ACTN</name>
<dbReference type="EMBL" id="CP021748">
    <property type="protein sequence ID" value="ARX89422.1"/>
    <property type="molecule type" value="Genomic_DNA"/>
</dbReference>
<gene>
    <name evidence="2" type="ORF">SMD44_08909</name>
</gene>
<protein>
    <submittedName>
        <fullName evidence="2">Uncharacterized protein</fullName>
    </submittedName>
</protein>
<dbReference type="Proteomes" id="UP000195880">
    <property type="component" value="Chromosome"/>
</dbReference>
<proteinExistence type="predicted"/>
<evidence type="ECO:0000256" key="1">
    <source>
        <dbReference type="SAM" id="MobiDB-lite"/>
    </source>
</evidence>
<evidence type="ECO:0000313" key="2">
    <source>
        <dbReference type="EMBL" id="ARX89422.1"/>
    </source>
</evidence>
<organism evidence="2 3">
    <name type="scientific">Streptomyces alboflavus</name>
    <dbReference type="NCBI Taxonomy" id="67267"/>
    <lineage>
        <taxon>Bacteria</taxon>
        <taxon>Bacillati</taxon>
        <taxon>Actinomycetota</taxon>
        <taxon>Actinomycetes</taxon>
        <taxon>Kitasatosporales</taxon>
        <taxon>Streptomycetaceae</taxon>
        <taxon>Streptomyces</taxon>
    </lineage>
</organism>
<dbReference type="KEGG" id="salf:SMD44_08909"/>
<accession>A0A1Z1WSV2</accession>
<feature type="region of interest" description="Disordered" evidence="1">
    <location>
        <begin position="214"/>
        <end position="238"/>
    </location>
</feature>